<dbReference type="RefSeq" id="WP_215607578.1">
    <property type="nucleotide sequence ID" value="NZ_JADOES010000004.1"/>
</dbReference>
<evidence type="ECO:0000313" key="1">
    <source>
        <dbReference type="EMBL" id="MBT9314512.1"/>
    </source>
</evidence>
<evidence type="ECO:0000313" key="2">
    <source>
        <dbReference type="Proteomes" id="UP000717364"/>
    </source>
</evidence>
<comment type="caution">
    <text evidence="1">The sequence shown here is derived from an EMBL/GenBank/DDBJ whole genome shotgun (WGS) entry which is preliminary data.</text>
</comment>
<dbReference type="AlphaFoldDB" id="A0A947DCI2"/>
<protein>
    <submittedName>
        <fullName evidence="1">Uncharacterized protein</fullName>
    </submittedName>
</protein>
<dbReference type="EMBL" id="JADOES010000004">
    <property type="protein sequence ID" value="MBT9314512.1"/>
    <property type="molecule type" value="Genomic_DNA"/>
</dbReference>
<accession>A0A947DCI2</accession>
<organism evidence="1 2">
    <name type="scientific">Leptothoe spongobia TAU-MAC 1115</name>
    <dbReference type="NCBI Taxonomy" id="1967444"/>
    <lineage>
        <taxon>Bacteria</taxon>
        <taxon>Bacillati</taxon>
        <taxon>Cyanobacteriota</taxon>
        <taxon>Cyanophyceae</taxon>
        <taxon>Nodosilineales</taxon>
        <taxon>Cymatolegaceae</taxon>
        <taxon>Leptothoe</taxon>
        <taxon>Leptothoe spongobia</taxon>
    </lineage>
</organism>
<reference evidence="1" key="1">
    <citation type="submission" date="2020-11" db="EMBL/GenBank/DDBJ databases">
        <authorList>
            <person name="Konstantinou D."/>
            <person name="Gkelis S."/>
            <person name="Popin R."/>
            <person name="Fewer D."/>
            <person name="Sivonen K."/>
        </authorList>
    </citation>
    <scope>NUCLEOTIDE SEQUENCE</scope>
    <source>
        <strain evidence="1">TAU-MAC 1115</strain>
    </source>
</reference>
<keyword evidence="2" id="KW-1185">Reference proteome</keyword>
<reference evidence="1" key="2">
    <citation type="journal article" date="2021" name="Mar. Drugs">
        <title>Genome Reduction and Secondary Metabolism of the Marine Sponge-Associated Cyanobacterium Leptothoe.</title>
        <authorList>
            <person name="Konstantinou D."/>
            <person name="Popin R.V."/>
            <person name="Fewer D.P."/>
            <person name="Sivonen K."/>
            <person name="Gkelis S."/>
        </authorList>
    </citation>
    <scope>NUCLEOTIDE SEQUENCE</scope>
    <source>
        <strain evidence="1">TAU-MAC 1115</strain>
    </source>
</reference>
<gene>
    <name evidence="1" type="ORF">IXB50_03635</name>
</gene>
<sequence>MNLEFDVSSVNQLYALATEAMEKKLISAHGYRGGQYELLCEGEFILLSPHGAIEHLQTLLQQSSL</sequence>
<dbReference type="Proteomes" id="UP000717364">
    <property type="component" value="Unassembled WGS sequence"/>
</dbReference>
<name>A0A947DCI2_9CYAN</name>
<proteinExistence type="predicted"/>